<dbReference type="EMBL" id="FQWD01000001">
    <property type="protein sequence ID" value="SHF86039.1"/>
    <property type="molecule type" value="Genomic_DNA"/>
</dbReference>
<dbReference type="RefSeq" id="WP_073317701.1">
    <property type="nucleotide sequence ID" value="NZ_FQWD01000001.1"/>
</dbReference>
<dbReference type="GO" id="GO:0004803">
    <property type="term" value="F:transposase activity"/>
    <property type="evidence" value="ECO:0007669"/>
    <property type="project" value="InterPro"/>
</dbReference>
<evidence type="ECO:0000313" key="2">
    <source>
        <dbReference type="Proteomes" id="UP000184520"/>
    </source>
</evidence>
<gene>
    <name evidence="1" type="ORF">SAMN05216361_0661</name>
</gene>
<dbReference type="PANTHER" id="PTHR34322">
    <property type="entry name" value="TRANSPOSASE, Y1_TNP DOMAIN-CONTAINING"/>
    <property type="match status" value="1"/>
</dbReference>
<dbReference type="GO" id="GO:0006313">
    <property type="term" value="P:DNA transposition"/>
    <property type="evidence" value="ECO:0007669"/>
    <property type="project" value="InterPro"/>
</dbReference>
<dbReference type="SUPFAM" id="SSF143422">
    <property type="entry name" value="Transposase IS200-like"/>
    <property type="match status" value="1"/>
</dbReference>
<dbReference type="InterPro" id="IPR036515">
    <property type="entry name" value="Transposase_17_sf"/>
</dbReference>
<sequence length="309" mass="35755">MPQPRKHLVCLSDTPFYHCISRCVRRAYLCGKDKLTGRSYEHRRKWVENRLLLLGQVFAVDICAYAVMHNHTHVVLHINEKQASSWTDEEVLVRWHRLHKGMICCQKYLNNKERNSLSDAELDTVSRMAKVYRKRLCDVSWFMRLLNEFIARKANQEDDCTGRFWEGRFKSQALLDEAALFACMAYVDLNPVRAGIASSPASADFTSLKKRILLSRQGKPLKPLMPFSQSNLNRQENTLNITFSDYIELIKSTLEAKRRSGNNGFSELHSQLSGFDVNVESWQCMSFEIEKRFGAKVSVEIANRRLTVV</sequence>
<dbReference type="STRING" id="634436.SAMN05216361_0661"/>
<proteinExistence type="predicted"/>
<evidence type="ECO:0000313" key="1">
    <source>
        <dbReference type="EMBL" id="SHF86039.1"/>
    </source>
</evidence>
<dbReference type="Proteomes" id="UP000184520">
    <property type="component" value="Unassembled WGS sequence"/>
</dbReference>
<dbReference type="GO" id="GO:0003677">
    <property type="term" value="F:DNA binding"/>
    <property type="evidence" value="ECO:0007669"/>
    <property type="project" value="InterPro"/>
</dbReference>
<evidence type="ECO:0008006" key="3">
    <source>
        <dbReference type="Google" id="ProtNLM"/>
    </source>
</evidence>
<organism evidence="1 2">
    <name type="scientific">Marisediminitalea aggregata</name>
    <dbReference type="NCBI Taxonomy" id="634436"/>
    <lineage>
        <taxon>Bacteria</taxon>
        <taxon>Pseudomonadati</taxon>
        <taxon>Pseudomonadota</taxon>
        <taxon>Gammaproteobacteria</taxon>
        <taxon>Alteromonadales</taxon>
        <taxon>Alteromonadaceae</taxon>
        <taxon>Marisediminitalea</taxon>
    </lineage>
</organism>
<dbReference type="OrthoDB" id="9814067at2"/>
<protein>
    <recommendedName>
        <fullName evidence="3">Transposase IS200-like domain-containing protein</fullName>
    </recommendedName>
</protein>
<name>A0A1M5F3A7_9ALTE</name>
<reference evidence="2" key="1">
    <citation type="submission" date="2016-11" db="EMBL/GenBank/DDBJ databases">
        <authorList>
            <person name="Varghese N."/>
            <person name="Submissions S."/>
        </authorList>
    </citation>
    <scope>NUCLEOTIDE SEQUENCE [LARGE SCALE GENOMIC DNA]</scope>
    <source>
        <strain evidence="2">CGMCC 1.8995</strain>
    </source>
</reference>
<dbReference type="Gene3D" id="3.30.70.1290">
    <property type="entry name" value="Transposase IS200-like"/>
    <property type="match status" value="1"/>
</dbReference>
<keyword evidence="2" id="KW-1185">Reference proteome</keyword>
<dbReference type="AlphaFoldDB" id="A0A1M5F3A7"/>
<dbReference type="PANTHER" id="PTHR34322:SF2">
    <property type="entry name" value="TRANSPOSASE IS200-LIKE DOMAIN-CONTAINING PROTEIN"/>
    <property type="match status" value="1"/>
</dbReference>
<accession>A0A1M5F3A7</accession>